<dbReference type="OrthoDB" id="2470271at2"/>
<comment type="caution">
    <text evidence="1">The sequence shown here is derived from an EMBL/GenBank/DDBJ whole genome shotgun (WGS) entry which is preliminary data.</text>
</comment>
<dbReference type="EMBL" id="RXHU01000042">
    <property type="protein sequence ID" value="RTE08947.1"/>
    <property type="molecule type" value="Genomic_DNA"/>
</dbReference>
<dbReference type="Proteomes" id="UP000276128">
    <property type="component" value="Unassembled WGS sequence"/>
</dbReference>
<evidence type="ECO:0000313" key="2">
    <source>
        <dbReference type="Proteomes" id="UP000276128"/>
    </source>
</evidence>
<dbReference type="InterPro" id="IPR037208">
    <property type="entry name" value="Spo0E-like_sf"/>
</dbReference>
<dbReference type="Pfam" id="PF09388">
    <property type="entry name" value="SpoOE-like"/>
    <property type="match status" value="1"/>
</dbReference>
<keyword evidence="2" id="KW-1185">Reference proteome</keyword>
<protein>
    <submittedName>
        <fullName evidence="1">Aspartyl-phosphate phosphatase Spo0E family protein</fullName>
    </submittedName>
</protein>
<evidence type="ECO:0000313" key="1">
    <source>
        <dbReference type="EMBL" id="RTE08947.1"/>
    </source>
</evidence>
<dbReference type="AlphaFoldDB" id="A0A430JD66"/>
<dbReference type="InterPro" id="IPR018540">
    <property type="entry name" value="Spo0E-like"/>
</dbReference>
<reference evidence="1 2" key="1">
    <citation type="submission" date="2018-12" db="EMBL/GenBank/DDBJ databases">
        <title>Bacillus ochoae sp. nov., Paenibacillus whitsoniae sp. nov., Paenibacillus spiritus sp. nov. Isolated from the Mars Exploration Rover during spacecraft assembly.</title>
        <authorList>
            <person name="Seuylemezian A."/>
            <person name="Vaishampayan P."/>
        </authorList>
    </citation>
    <scope>NUCLEOTIDE SEQUENCE [LARGE SCALE GENOMIC DNA]</scope>
    <source>
        <strain evidence="1 2">MER 54</strain>
    </source>
</reference>
<dbReference type="SUPFAM" id="SSF140500">
    <property type="entry name" value="BAS1536-like"/>
    <property type="match status" value="1"/>
</dbReference>
<dbReference type="GO" id="GO:0046983">
    <property type="term" value="F:protein dimerization activity"/>
    <property type="evidence" value="ECO:0007669"/>
    <property type="project" value="InterPro"/>
</dbReference>
<sequence length="63" mass="7291">MNSDSHTQDHLCYQIEQLRHQMVSLGTAHGLLHPDVQQCSRDLDLLLVQYHLIHRPRPAFSSC</sequence>
<dbReference type="InterPro" id="IPR036638">
    <property type="entry name" value="HLH_DNA-bd_sf"/>
</dbReference>
<organism evidence="1 2">
    <name type="scientific">Paenibacillus whitsoniae</name>
    <dbReference type="NCBI Taxonomy" id="2496558"/>
    <lineage>
        <taxon>Bacteria</taxon>
        <taxon>Bacillati</taxon>
        <taxon>Bacillota</taxon>
        <taxon>Bacilli</taxon>
        <taxon>Bacillales</taxon>
        <taxon>Paenibacillaceae</taxon>
        <taxon>Paenibacillus</taxon>
    </lineage>
</organism>
<proteinExistence type="predicted"/>
<dbReference type="GO" id="GO:0043937">
    <property type="term" value="P:regulation of sporulation"/>
    <property type="evidence" value="ECO:0007669"/>
    <property type="project" value="InterPro"/>
</dbReference>
<accession>A0A430JD66</accession>
<dbReference type="RefSeq" id="WP_126142163.1">
    <property type="nucleotide sequence ID" value="NZ_RXHU01000042.1"/>
</dbReference>
<name>A0A430JD66_9BACL</name>
<dbReference type="Gene3D" id="4.10.280.10">
    <property type="entry name" value="Helix-loop-helix DNA-binding domain"/>
    <property type="match status" value="1"/>
</dbReference>
<gene>
    <name evidence="1" type="ORF">EJQ19_14960</name>
</gene>